<protein>
    <submittedName>
        <fullName evidence="1">Uncharacterized protein</fullName>
    </submittedName>
</protein>
<dbReference type="EMBL" id="MU006216">
    <property type="protein sequence ID" value="KAF2833381.1"/>
    <property type="molecule type" value="Genomic_DNA"/>
</dbReference>
<reference evidence="1" key="1">
    <citation type="journal article" date="2020" name="Stud. Mycol.">
        <title>101 Dothideomycetes genomes: a test case for predicting lifestyles and emergence of pathogens.</title>
        <authorList>
            <person name="Haridas S."/>
            <person name="Albert R."/>
            <person name="Binder M."/>
            <person name="Bloem J."/>
            <person name="Labutti K."/>
            <person name="Salamov A."/>
            <person name="Andreopoulos B."/>
            <person name="Baker S."/>
            <person name="Barry K."/>
            <person name="Bills G."/>
            <person name="Bluhm B."/>
            <person name="Cannon C."/>
            <person name="Castanera R."/>
            <person name="Culley D."/>
            <person name="Daum C."/>
            <person name="Ezra D."/>
            <person name="Gonzalez J."/>
            <person name="Henrissat B."/>
            <person name="Kuo A."/>
            <person name="Liang C."/>
            <person name="Lipzen A."/>
            <person name="Lutzoni F."/>
            <person name="Magnuson J."/>
            <person name="Mondo S."/>
            <person name="Nolan M."/>
            <person name="Ohm R."/>
            <person name="Pangilinan J."/>
            <person name="Park H.-J."/>
            <person name="Ramirez L."/>
            <person name="Alfaro M."/>
            <person name="Sun H."/>
            <person name="Tritt A."/>
            <person name="Yoshinaga Y."/>
            <person name="Zwiers L.-H."/>
            <person name="Turgeon B."/>
            <person name="Goodwin S."/>
            <person name="Spatafora J."/>
            <person name="Crous P."/>
            <person name="Grigoriev I."/>
        </authorList>
    </citation>
    <scope>NUCLEOTIDE SEQUENCE</scope>
    <source>
        <strain evidence="1">CBS 113818</strain>
    </source>
</reference>
<accession>A0A6A7AJB3</accession>
<name>A0A6A7AJB3_9PLEO</name>
<sequence>MPLVSEGRKEFGVPGLELREMKSMTLTSGEYKRAVLCCYLIPGDEEIIDGRICRFILALFDGDDESPGLYGVAFRHTPQTKTKLSVDSLKRRRFFGMNPCEDQFEPQLASIASFLDAGTGPSQWQKCAMLARRTGCLEIVASRVVRAWRKQKLRSDRRGQHVVHPSVRSRSWLWAVGASAAGCPPFLLVAPSVVCDRHALPLQTRRNQISARGSPIMRLGNGWRG</sequence>
<dbReference type="Proteomes" id="UP000799424">
    <property type="component" value="Unassembled WGS sequence"/>
</dbReference>
<organism evidence="1 2">
    <name type="scientific">Ophiobolus disseminans</name>
    <dbReference type="NCBI Taxonomy" id="1469910"/>
    <lineage>
        <taxon>Eukaryota</taxon>
        <taxon>Fungi</taxon>
        <taxon>Dikarya</taxon>
        <taxon>Ascomycota</taxon>
        <taxon>Pezizomycotina</taxon>
        <taxon>Dothideomycetes</taxon>
        <taxon>Pleosporomycetidae</taxon>
        <taxon>Pleosporales</taxon>
        <taxon>Pleosporineae</taxon>
        <taxon>Phaeosphaeriaceae</taxon>
        <taxon>Ophiobolus</taxon>
    </lineage>
</organism>
<gene>
    <name evidence="1" type="ORF">CC86DRAFT_8860</name>
</gene>
<evidence type="ECO:0000313" key="2">
    <source>
        <dbReference type="Proteomes" id="UP000799424"/>
    </source>
</evidence>
<evidence type="ECO:0000313" key="1">
    <source>
        <dbReference type="EMBL" id="KAF2833381.1"/>
    </source>
</evidence>
<keyword evidence="2" id="KW-1185">Reference proteome</keyword>
<dbReference type="AlphaFoldDB" id="A0A6A7AJB3"/>
<proteinExistence type="predicted"/>